<dbReference type="OrthoDB" id="5426355at2759"/>
<keyword evidence="4" id="KW-1185">Reference proteome</keyword>
<keyword evidence="2" id="KW-0812">Transmembrane</keyword>
<evidence type="ECO:0000256" key="1">
    <source>
        <dbReference type="SAM" id="MobiDB-lite"/>
    </source>
</evidence>
<feature type="compositionally biased region" description="Gly residues" evidence="1">
    <location>
        <begin position="471"/>
        <end position="480"/>
    </location>
</feature>
<reference evidence="4" key="1">
    <citation type="journal article" date="2014" name="Genome Announc.">
        <title>Draft genome sequence of the formaldehyde-resistant fungus Byssochlamys spectabilis No. 5 (anamorph Paecilomyces variotii No. 5) (NBRC109023).</title>
        <authorList>
            <person name="Oka T."/>
            <person name="Ekino K."/>
            <person name="Fukuda K."/>
            <person name="Nomura Y."/>
        </authorList>
    </citation>
    <scope>NUCLEOTIDE SEQUENCE [LARGE SCALE GENOMIC DNA]</scope>
    <source>
        <strain evidence="4">No. 5 / NBRC 109023</strain>
    </source>
</reference>
<proteinExistence type="predicted"/>
<feature type="transmembrane region" description="Helical" evidence="2">
    <location>
        <begin position="348"/>
        <end position="371"/>
    </location>
</feature>
<dbReference type="eggNOG" id="ENOG502SPC3">
    <property type="taxonomic scope" value="Eukaryota"/>
</dbReference>
<accession>V5GD52</accession>
<sequence>MLDPTSHAGQTEIEPTDLPHTISGSLRLQAKSGPRPFQIEGYSSRQRTSTGESVHVADWAADSAPFVLDKLRSASETRWDGLDNLDVCHFFLIPSGAARETARSGRLRTDVNIAWIFPFQLFSSAAAAILPPSFFYKTPPIRPLHGLSLAAPGRSCWSASKSPSRPRFLLFCQSSRRLSVDPYAVRYDTMGAWLPSLLRIDAISVLFLLIPALLSSTAAQSVTLLPSAGSDTFPACAVDCQTLEQAQGSCVPPAAPVTNQATYVSCFCQSALLTQLHSSAAAVCTACSAADNQKLQQWYNNFCASGGNVQTTTTSASTTATNAAAAATTTGSHVKSYPTPPSWISTHYQWVIMIIILALGLTAIALGGMWLKRRYDAKRPGLYHGDTSTADGAVPPPDAEGVPGVPYAKSEAWGSPPTRSVDFANVDSTAALAGSKSEFSGTSTPDTHNGPNSSRTSRPSTRLQKGAGPSQEGGIGIHEV</sequence>
<gene>
    <name evidence="3" type="ORF">PVAR5_8727</name>
</gene>
<comment type="caution">
    <text evidence="3">The sequence shown here is derived from an EMBL/GenBank/DDBJ whole genome shotgun (WGS) entry which is preliminary data.</text>
</comment>
<feature type="region of interest" description="Disordered" evidence="1">
    <location>
        <begin position="434"/>
        <end position="480"/>
    </location>
</feature>
<dbReference type="Proteomes" id="UP000018001">
    <property type="component" value="Unassembled WGS sequence"/>
</dbReference>
<feature type="region of interest" description="Disordered" evidence="1">
    <location>
        <begin position="386"/>
        <end position="421"/>
    </location>
</feature>
<dbReference type="EMBL" id="BAUL01000345">
    <property type="protein sequence ID" value="GAD99996.1"/>
    <property type="molecule type" value="Genomic_DNA"/>
</dbReference>
<keyword evidence="2" id="KW-1133">Transmembrane helix</keyword>
<feature type="compositionally biased region" description="Low complexity" evidence="1">
    <location>
        <begin position="453"/>
        <end position="462"/>
    </location>
</feature>
<dbReference type="InParanoid" id="V5GD52"/>
<organism evidence="3 4">
    <name type="scientific">Byssochlamys spectabilis (strain No. 5 / NBRC 109023)</name>
    <name type="common">Paecilomyces variotii</name>
    <dbReference type="NCBI Taxonomy" id="1356009"/>
    <lineage>
        <taxon>Eukaryota</taxon>
        <taxon>Fungi</taxon>
        <taxon>Dikarya</taxon>
        <taxon>Ascomycota</taxon>
        <taxon>Pezizomycotina</taxon>
        <taxon>Eurotiomycetes</taxon>
        <taxon>Eurotiomycetidae</taxon>
        <taxon>Eurotiales</taxon>
        <taxon>Thermoascaceae</taxon>
        <taxon>Paecilomyces</taxon>
    </lineage>
</organism>
<name>V5GD52_BYSSN</name>
<evidence type="ECO:0000313" key="3">
    <source>
        <dbReference type="EMBL" id="GAD99996.1"/>
    </source>
</evidence>
<feature type="region of interest" description="Disordered" evidence="1">
    <location>
        <begin position="1"/>
        <end position="20"/>
    </location>
</feature>
<keyword evidence="2" id="KW-0472">Membrane</keyword>
<dbReference type="HOGENOM" id="CLU_568566_0_0_1"/>
<evidence type="ECO:0000313" key="4">
    <source>
        <dbReference type="Proteomes" id="UP000018001"/>
    </source>
</evidence>
<feature type="compositionally biased region" description="Polar residues" evidence="1">
    <location>
        <begin position="437"/>
        <end position="452"/>
    </location>
</feature>
<protein>
    <submittedName>
        <fullName evidence="3">Integral membrane protein</fullName>
    </submittedName>
</protein>
<dbReference type="AlphaFoldDB" id="V5GD52"/>
<evidence type="ECO:0000256" key="2">
    <source>
        <dbReference type="SAM" id="Phobius"/>
    </source>
</evidence>